<evidence type="ECO:0008006" key="4">
    <source>
        <dbReference type="Google" id="ProtNLM"/>
    </source>
</evidence>
<organism evidence="2 3">
    <name type="scientific">Streptomyces gelaticus</name>
    <dbReference type="NCBI Taxonomy" id="285446"/>
    <lineage>
        <taxon>Bacteria</taxon>
        <taxon>Bacillati</taxon>
        <taxon>Actinomycetota</taxon>
        <taxon>Actinomycetes</taxon>
        <taxon>Kitasatosporales</taxon>
        <taxon>Streptomycetaceae</taxon>
        <taxon>Streptomyces</taxon>
    </lineage>
</organism>
<dbReference type="Proteomes" id="UP000660675">
    <property type="component" value="Unassembled WGS sequence"/>
</dbReference>
<evidence type="ECO:0000256" key="1">
    <source>
        <dbReference type="SAM" id="MobiDB-lite"/>
    </source>
</evidence>
<sequence length="194" mass="19511">MPFRLRLPPFELSIPPYRADNLARSFIDKGELPMRRGVRTGAVIATGILTAVALTGCSSDSEKSDDRGSGSGAGRTTPAPGGDDGGSGTDAATLEGGWAGRTDGKAVVLSVSAGKAVLVTEQHACTGTVQGSGKVTLTLKCVDGGDDRSTGAVESNDGKTVVVSWDSGVTDTLAKTDPGALPSGLPDLEGLPTP</sequence>
<name>A0ABQ2W3I8_9ACTN</name>
<evidence type="ECO:0000313" key="3">
    <source>
        <dbReference type="Proteomes" id="UP000660675"/>
    </source>
</evidence>
<feature type="region of interest" description="Disordered" evidence="1">
    <location>
        <begin position="58"/>
        <end position="97"/>
    </location>
</feature>
<proteinExistence type="predicted"/>
<evidence type="ECO:0000313" key="2">
    <source>
        <dbReference type="EMBL" id="GGV91263.1"/>
    </source>
</evidence>
<keyword evidence="3" id="KW-1185">Reference proteome</keyword>
<gene>
    <name evidence="2" type="ORF">GCM10015535_49120</name>
</gene>
<reference evidence="3" key="1">
    <citation type="journal article" date="2019" name="Int. J. Syst. Evol. Microbiol.">
        <title>The Global Catalogue of Microorganisms (GCM) 10K type strain sequencing project: providing services to taxonomists for standard genome sequencing and annotation.</title>
        <authorList>
            <consortium name="The Broad Institute Genomics Platform"/>
            <consortium name="The Broad Institute Genome Sequencing Center for Infectious Disease"/>
            <person name="Wu L."/>
            <person name="Ma J."/>
        </authorList>
    </citation>
    <scope>NUCLEOTIDE SEQUENCE [LARGE SCALE GENOMIC DNA]</scope>
    <source>
        <strain evidence="3">JCM 4376</strain>
    </source>
</reference>
<feature type="region of interest" description="Disordered" evidence="1">
    <location>
        <begin position="173"/>
        <end position="194"/>
    </location>
</feature>
<comment type="caution">
    <text evidence="2">The sequence shown here is derived from an EMBL/GenBank/DDBJ whole genome shotgun (WGS) entry which is preliminary data.</text>
</comment>
<dbReference type="EMBL" id="BMTF01000018">
    <property type="protein sequence ID" value="GGV91263.1"/>
    <property type="molecule type" value="Genomic_DNA"/>
</dbReference>
<accession>A0ABQ2W3I8</accession>
<protein>
    <recommendedName>
        <fullName evidence="4">Lipoprotein</fullName>
    </recommendedName>
</protein>